<dbReference type="Pfam" id="PF00756">
    <property type="entry name" value="Esterase"/>
    <property type="match status" value="1"/>
</dbReference>
<dbReference type="PROSITE" id="PS51257">
    <property type="entry name" value="PROKAR_LIPOPROTEIN"/>
    <property type="match status" value="1"/>
</dbReference>
<gene>
    <name evidence="1" type="ORF">ABXR19_17455</name>
</gene>
<dbReference type="InterPro" id="IPR000801">
    <property type="entry name" value="Esterase-like"/>
</dbReference>
<accession>A0ABV2TPX8</accession>
<dbReference type="Gene3D" id="3.40.50.1820">
    <property type="entry name" value="alpha/beta hydrolase"/>
    <property type="match status" value="1"/>
</dbReference>
<organism evidence="1 2">
    <name type="scientific">Uliginosibacterium flavum</name>
    <dbReference type="NCBI Taxonomy" id="1396831"/>
    <lineage>
        <taxon>Bacteria</taxon>
        <taxon>Pseudomonadati</taxon>
        <taxon>Pseudomonadota</taxon>
        <taxon>Betaproteobacteria</taxon>
        <taxon>Rhodocyclales</taxon>
        <taxon>Zoogloeaceae</taxon>
        <taxon>Uliginosibacterium</taxon>
    </lineage>
</organism>
<evidence type="ECO:0000313" key="2">
    <source>
        <dbReference type="Proteomes" id="UP001549691"/>
    </source>
</evidence>
<dbReference type="InterPro" id="IPR029058">
    <property type="entry name" value="AB_hydrolase_fold"/>
</dbReference>
<dbReference type="Proteomes" id="UP001549691">
    <property type="component" value="Unassembled WGS sequence"/>
</dbReference>
<dbReference type="GO" id="GO:0016787">
    <property type="term" value="F:hydrolase activity"/>
    <property type="evidence" value="ECO:0007669"/>
    <property type="project" value="UniProtKB-KW"/>
</dbReference>
<comment type="caution">
    <text evidence="1">The sequence shown here is derived from an EMBL/GenBank/DDBJ whole genome shotgun (WGS) entry which is preliminary data.</text>
</comment>
<dbReference type="EMBL" id="JBEWZI010000025">
    <property type="protein sequence ID" value="MET7015979.1"/>
    <property type="molecule type" value="Genomic_DNA"/>
</dbReference>
<reference evidence="1 2" key="1">
    <citation type="submission" date="2024-07" db="EMBL/GenBank/DDBJ databases">
        <title>Uliginosibacterium flavum JJ3220;KACC:17644.</title>
        <authorList>
            <person name="Kim M.K."/>
        </authorList>
    </citation>
    <scope>NUCLEOTIDE SEQUENCE [LARGE SCALE GENOMIC DNA]</scope>
    <source>
        <strain evidence="1 2">KACC:17644</strain>
    </source>
</reference>
<dbReference type="RefSeq" id="WP_354602436.1">
    <property type="nucleotide sequence ID" value="NZ_JBEWZI010000025.1"/>
</dbReference>
<sequence length="261" mass="29162">MQQKQEAWKMSAMQIGRALVLLIFALMLSGCASRGATPIAALRYENPAKPVDGGKKLLIFLRGIGGDHTIFKNKGLVDQVIERGLPFDMVAPDAHFGYYKEETLGRRLYEDIILPARQQGYTEIWVAGTSMGGLGALFLQIEHPDAVDGIILLSPFLGWDATVNEIRDAGGLARWEPGPHTVEDWQRYLWSWIKQHREQGKRVPPIYLGYGASDFFANSQDLLAGALPVGRTTIIEGGHTYGTLRRLWGTFLDKLEPELRR</sequence>
<name>A0ABV2TPX8_9RHOO</name>
<protein>
    <submittedName>
        <fullName evidence="1">Alpha/beta hydrolase-fold protein</fullName>
    </submittedName>
</protein>
<proteinExistence type="predicted"/>
<evidence type="ECO:0000313" key="1">
    <source>
        <dbReference type="EMBL" id="MET7015979.1"/>
    </source>
</evidence>
<dbReference type="SUPFAM" id="SSF53474">
    <property type="entry name" value="alpha/beta-Hydrolases"/>
    <property type="match status" value="1"/>
</dbReference>
<keyword evidence="1" id="KW-0378">Hydrolase</keyword>
<keyword evidence="2" id="KW-1185">Reference proteome</keyword>